<keyword evidence="2" id="KW-1185">Reference proteome</keyword>
<proteinExistence type="predicted"/>
<sequence>MRAILIQQKCVEALKGEAQMLAHLSTTEKIEMNDKELSAIILCLGDK</sequence>
<reference evidence="1 2" key="1">
    <citation type="journal article" date="2018" name="Front. Plant Sci.">
        <title>Red Clover (Trifolium pratense) and Zigzag Clover (T. medium) - A Picture of Genomic Similarities and Differences.</title>
        <authorList>
            <person name="Dluhosova J."/>
            <person name="Istvanek J."/>
            <person name="Nedelnik J."/>
            <person name="Repkova J."/>
        </authorList>
    </citation>
    <scope>NUCLEOTIDE SEQUENCE [LARGE SCALE GENOMIC DNA]</scope>
    <source>
        <strain evidence="2">cv. 10/8</strain>
        <tissue evidence="1">Leaf</tissue>
    </source>
</reference>
<protein>
    <submittedName>
        <fullName evidence="1">Glutamate receptor 3.6</fullName>
    </submittedName>
</protein>
<dbReference type="EMBL" id="LXQA011233655">
    <property type="protein sequence ID" value="MCI90046.1"/>
    <property type="molecule type" value="Genomic_DNA"/>
</dbReference>
<dbReference type="Proteomes" id="UP000265520">
    <property type="component" value="Unassembled WGS sequence"/>
</dbReference>
<comment type="caution">
    <text evidence="1">The sequence shown here is derived from an EMBL/GenBank/DDBJ whole genome shotgun (WGS) entry which is preliminary data.</text>
</comment>
<name>A0A392VNW6_9FABA</name>
<accession>A0A392VNW6</accession>
<keyword evidence="1" id="KW-0675">Receptor</keyword>
<dbReference type="AlphaFoldDB" id="A0A392VNW6"/>
<evidence type="ECO:0000313" key="1">
    <source>
        <dbReference type="EMBL" id="MCI90046.1"/>
    </source>
</evidence>
<organism evidence="1 2">
    <name type="scientific">Trifolium medium</name>
    <dbReference type="NCBI Taxonomy" id="97028"/>
    <lineage>
        <taxon>Eukaryota</taxon>
        <taxon>Viridiplantae</taxon>
        <taxon>Streptophyta</taxon>
        <taxon>Embryophyta</taxon>
        <taxon>Tracheophyta</taxon>
        <taxon>Spermatophyta</taxon>
        <taxon>Magnoliopsida</taxon>
        <taxon>eudicotyledons</taxon>
        <taxon>Gunneridae</taxon>
        <taxon>Pentapetalae</taxon>
        <taxon>rosids</taxon>
        <taxon>fabids</taxon>
        <taxon>Fabales</taxon>
        <taxon>Fabaceae</taxon>
        <taxon>Papilionoideae</taxon>
        <taxon>50 kb inversion clade</taxon>
        <taxon>NPAAA clade</taxon>
        <taxon>Hologalegina</taxon>
        <taxon>IRL clade</taxon>
        <taxon>Trifolieae</taxon>
        <taxon>Trifolium</taxon>
    </lineage>
</organism>
<evidence type="ECO:0000313" key="2">
    <source>
        <dbReference type="Proteomes" id="UP000265520"/>
    </source>
</evidence>
<feature type="non-terminal residue" evidence="1">
    <location>
        <position position="47"/>
    </location>
</feature>